<accession>A0ABN7UEQ3</accession>
<gene>
    <name evidence="1" type="ORF">GMARGA_LOCUS5065</name>
</gene>
<organism evidence="1 2">
    <name type="scientific">Gigaspora margarita</name>
    <dbReference type="NCBI Taxonomy" id="4874"/>
    <lineage>
        <taxon>Eukaryota</taxon>
        <taxon>Fungi</taxon>
        <taxon>Fungi incertae sedis</taxon>
        <taxon>Mucoromycota</taxon>
        <taxon>Glomeromycotina</taxon>
        <taxon>Glomeromycetes</taxon>
        <taxon>Diversisporales</taxon>
        <taxon>Gigasporaceae</taxon>
        <taxon>Gigaspora</taxon>
    </lineage>
</organism>
<dbReference type="Proteomes" id="UP000789901">
    <property type="component" value="Unassembled WGS sequence"/>
</dbReference>
<sequence>MNLSSILSSNVSEYSGNSKMCKITANNNECLKEMCGEAPKFRIEDLSHSLSHLRSEKGIDLRICLLINILKMDLKDYELYDDERSKICLRLNDILNVLQKIVTLLLDEMEEAWNNTILEQSEIDVQNNQSNNKPIESEGALVLKSDKDITDYEANRTVFNEELFVNYKEEENLHLEHDMNLTTADLTLQDEEEHKKEEYIKRAMKAYSEVYKARKDQAREALKNLFEKYNFENIFVEDYFANNPDYLELRHRYREQLTKFHNIRFHNFEKHLNELRNLGIVSTIKELKYLGLTNDFWFDRVREDIDGILPGNLKFFWITSKYGTFTNCKRVIYSAIWIDGKRAKKSINS</sequence>
<proteinExistence type="predicted"/>
<comment type="caution">
    <text evidence="1">The sequence shown here is derived from an EMBL/GenBank/DDBJ whole genome shotgun (WGS) entry which is preliminary data.</text>
</comment>
<evidence type="ECO:0000313" key="2">
    <source>
        <dbReference type="Proteomes" id="UP000789901"/>
    </source>
</evidence>
<reference evidence="1 2" key="1">
    <citation type="submission" date="2021-06" db="EMBL/GenBank/DDBJ databases">
        <authorList>
            <person name="Kallberg Y."/>
            <person name="Tangrot J."/>
            <person name="Rosling A."/>
        </authorList>
    </citation>
    <scope>NUCLEOTIDE SEQUENCE [LARGE SCALE GENOMIC DNA]</scope>
    <source>
        <strain evidence="1 2">120-4 pot B 10/14</strain>
    </source>
</reference>
<evidence type="ECO:0000313" key="1">
    <source>
        <dbReference type="EMBL" id="CAG8562045.1"/>
    </source>
</evidence>
<protein>
    <submittedName>
        <fullName evidence="1">4242_t:CDS:1</fullName>
    </submittedName>
</protein>
<keyword evidence="2" id="KW-1185">Reference proteome</keyword>
<dbReference type="EMBL" id="CAJVQB010002093">
    <property type="protein sequence ID" value="CAG8562045.1"/>
    <property type="molecule type" value="Genomic_DNA"/>
</dbReference>
<name>A0ABN7UEQ3_GIGMA</name>